<gene>
    <name evidence="3" type="ORF">JJQ90_14650</name>
</gene>
<dbReference type="EMBL" id="JAERQM010000004">
    <property type="protein sequence ID" value="MBU8544956.1"/>
    <property type="molecule type" value="Genomic_DNA"/>
</dbReference>
<dbReference type="Proteomes" id="UP000689967">
    <property type="component" value="Unassembled WGS sequence"/>
</dbReference>
<keyword evidence="4" id="KW-1185">Reference proteome</keyword>
<comment type="caution">
    <text evidence="3">The sequence shown here is derived from an EMBL/GenBank/DDBJ whole genome shotgun (WGS) entry which is preliminary data.</text>
</comment>
<accession>A0ABS6H9A7</accession>
<keyword evidence="1" id="KW-0732">Signal</keyword>
<dbReference type="RefSeq" id="WP_216876643.1">
    <property type="nucleotide sequence ID" value="NZ_JAERQM010000004.1"/>
</dbReference>
<evidence type="ECO:0000313" key="4">
    <source>
        <dbReference type="Proteomes" id="UP000689967"/>
    </source>
</evidence>
<feature type="domain" description="Fe/B12 periplasmic-binding" evidence="2">
    <location>
        <begin position="25"/>
        <end position="277"/>
    </location>
</feature>
<name>A0ABS6H9A7_9PROT</name>
<protein>
    <submittedName>
        <fullName evidence="3">ABC transporter substrate-binding protein</fullName>
    </submittedName>
</protein>
<feature type="signal peptide" evidence="1">
    <location>
        <begin position="1"/>
        <end position="21"/>
    </location>
</feature>
<evidence type="ECO:0000313" key="3">
    <source>
        <dbReference type="EMBL" id="MBU8544956.1"/>
    </source>
</evidence>
<evidence type="ECO:0000259" key="2">
    <source>
        <dbReference type="PROSITE" id="PS50983"/>
    </source>
</evidence>
<reference evidence="3 4" key="1">
    <citation type="submission" date="2021-01" db="EMBL/GenBank/DDBJ databases">
        <title>Roseomonas sp. nov, a bacterium isolated from an oil production mixture in Yumen Oilfield.</title>
        <authorList>
            <person name="Wu D."/>
        </authorList>
    </citation>
    <scope>NUCLEOTIDE SEQUENCE [LARGE SCALE GENOMIC DNA]</scope>
    <source>
        <strain evidence="3 4">ROY-5-3</strain>
    </source>
</reference>
<dbReference type="InterPro" id="IPR050902">
    <property type="entry name" value="ABC_Transporter_SBP"/>
</dbReference>
<evidence type="ECO:0000256" key="1">
    <source>
        <dbReference type="SAM" id="SignalP"/>
    </source>
</evidence>
<sequence length="288" mass="29458">MRRRALLGLAAGLPAARFAHAAERRLVTVGGAVTETVFALGAGDQVVAVDSTSTFPAPTRRLPQVGYLRALAPEGLISLNPDLLLLSDEAGPPQALAVLRAAGAPMAVIPDGAGLDAVTRKIIRIGQAIGRDGTALAGTVAADWQALDAPLAALRPLRAIFVLSAARGAPLVSGRSTHADAMLQACGAENCVRDFQGYRPLSAESAAQLAPEAIIMMDHALAEAGGIDGVLRATALAVTPAASARRVVAVEGSYLLGFGPRAAHARRALAALLHPTANLPALPGRDWV</sequence>
<dbReference type="InterPro" id="IPR002491">
    <property type="entry name" value="ABC_transptr_periplasmic_BD"/>
</dbReference>
<proteinExistence type="predicted"/>
<feature type="chain" id="PRO_5045799590" evidence="1">
    <location>
        <begin position="22"/>
        <end position="288"/>
    </location>
</feature>
<dbReference type="Pfam" id="PF01497">
    <property type="entry name" value="Peripla_BP_2"/>
    <property type="match status" value="1"/>
</dbReference>
<dbReference type="PANTHER" id="PTHR30535">
    <property type="entry name" value="VITAMIN B12-BINDING PROTEIN"/>
    <property type="match status" value="1"/>
</dbReference>
<dbReference type="PROSITE" id="PS50983">
    <property type="entry name" value="FE_B12_PBP"/>
    <property type="match status" value="1"/>
</dbReference>
<organism evidence="3 4">
    <name type="scientific">Falsiroseomonas oleicola</name>
    <dbReference type="NCBI Taxonomy" id="2801474"/>
    <lineage>
        <taxon>Bacteria</taxon>
        <taxon>Pseudomonadati</taxon>
        <taxon>Pseudomonadota</taxon>
        <taxon>Alphaproteobacteria</taxon>
        <taxon>Acetobacterales</taxon>
        <taxon>Roseomonadaceae</taxon>
        <taxon>Falsiroseomonas</taxon>
    </lineage>
</organism>
<dbReference type="PANTHER" id="PTHR30535:SF4">
    <property type="entry name" value="HEMIN-BINDING PERIPLASMIC PROTEIN HMUT"/>
    <property type="match status" value="1"/>
</dbReference>